<keyword evidence="3" id="KW-0645">Protease</keyword>
<gene>
    <name evidence="6" type="ORF">Daus18300_002402</name>
</gene>
<name>A0ABR3XPA2_9PEZI</name>
<evidence type="ECO:0000256" key="2">
    <source>
        <dbReference type="ARBA" id="ARBA00022750"/>
    </source>
</evidence>
<dbReference type="EMBL" id="JAWRVE010000014">
    <property type="protein sequence ID" value="KAL1877417.1"/>
    <property type="molecule type" value="Genomic_DNA"/>
</dbReference>
<dbReference type="InterPro" id="IPR021109">
    <property type="entry name" value="Peptidase_aspartic_dom_sf"/>
</dbReference>
<feature type="signal peptide" evidence="4">
    <location>
        <begin position="1"/>
        <end position="23"/>
    </location>
</feature>
<evidence type="ECO:0000313" key="7">
    <source>
        <dbReference type="Proteomes" id="UP001583177"/>
    </source>
</evidence>
<keyword evidence="4" id="KW-0732">Signal</keyword>
<dbReference type="PROSITE" id="PS00141">
    <property type="entry name" value="ASP_PROTEASE"/>
    <property type="match status" value="1"/>
</dbReference>
<dbReference type="CDD" id="cd05471">
    <property type="entry name" value="pepsin_like"/>
    <property type="match status" value="1"/>
</dbReference>
<evidence type="ECO:0000259" key="5">
    <source>
        <dbReference type="PROSITE" id="PS51767"/>
    </source>
</evidence>
<organism evidence="6 7">
    <name type="scientific">Diaporthe australafricana</name>
    <dbReference type="NCBI Taxonomy" id="127596"/>
    <lineage>
        <taxon>Eukaryota</taxon>
        <taxon>Fungi</taxon>
        <taxon>Dikarya</taxon>
        <taxon>Ascomycota</taxon>
        <taxon>Pezizomycotina</taxon>
        <taxon>Sordariomycetes</taxon>
        <taxon>Sordariomycetidae</taxon>
        <taxon>Diaporthales</taxon>
        <taxon>Diaporthaceae</taxon>
        <taxon>Diaporthe</taxon>
    </lineage>
</organism>
<accession>A0ABR3XPA2</accession>
<dbReference type="Gene3D" id="2.40.70.10">
    <property type="entry name" value="Acid Proteases"/>
    <property type="match status" value="2"/>
</dbReference>
<dbReference type="PROSITE" id="PS51767">
    <property type="entry name" value="PEPTIDASE_A1"/>
    <property type="match status" value="1"/>
</dbReference>
<dbReference type="Pfam" id="PF00026">
    <property type="entry name" value="Asp"/>
    <property type="match status" value="1"/>
</dbReference>
<evidence type="ECO:0000256" key="1">
    <source>
        <dbReference type="ARBA" id="ARBA00007447"/>
    </source>
</evidence>
<reference evidence="6 7" key="1">
    <citation type="journal article" date="2024" name="IMA Fungus">
        <title>IMA Genome - F19 : A genome assembly and annotation guide to empower mycologists, including annotated draft genome sequences of Ceratocystis pirilliformis, Diaporthe australafricana, Fusarium ophioides, Paecilomyces lecythidis, and Sporothrix stenoceras.</title>
        <authorList>
            <person name="Aylward J."/>
            <person name="Wilson A.M."/>
            <person name="Visagie C.M."/>
            <person name="Spraker J."/>
            <person name="Barnes I."/>
            <person name="Buitendag C."/>
            <person name="Ceriani C."/>
            <person name="Del Mar Angel L."/>
            <person name="du Plessis D."/>
            <person name="Fuchs T."/>
            <person name="Gasser K."/>
            <person name="Kramer D."/>
            <person name="Li W."/>
            <person name="Munsamy K."/>
            <person name="Piso A."/>
            <person name="Price J.L."/>
            <person name="Sonnekus B."/>
            <person name="Thomas C."/>
            <person name="van der Nest A."/>
            <person name="van Dijk A."/>
            <person name="van Heerden A."/>
            <person name="van Vuuren N."/>
            <person name="Yilmaz N."/>
            <person name="Duong T.A."/>
            <person name="van der Merwe N.A."/>
            <person name="Wingfield M.J."/>
            <person name="Wingfield B.D."/>
        </authorList>
    </citation>
    <scope>NUCLEOTIDE SEQUENCE [LARGE SCALE GENOMIC DNA]</scope>
    <source>
        <strain evidence="6 7">CMW 18300</strain>
    </source>
</reference>
<dbReference type="InterPro" id="IPR001969">
    <property type="entry name" value="Aspartic_peptidase_AS"/>
</dbReference>
<comment type="caution">
    <text evidence="6">The sequence shown here is derived from an EMBL/GenBank/DDBJ whole genome shotgun (WGS) entry which is preliminary data.</text>
</comment>
<keyword evidence="2 3" id="KW-0064">Aspartyl protease</keyword>
<dbReference type="Proteomes" id="UP001583177">
    <property type="component" value="Unassembled WGS sequence"/>
</dbReference>
<feature type="domain" description="Peptidase A1" evidence="5">
    <location>
        <begin position="55"/>
        <end position="405"/>
    </location>
</feature>
<keyword evidence="7" id="KW-1185">Reference proteome</keyword>
<sequence length="426" mass="46336">MTLTSLIQAVAFVAIELLPSVQAAPSPKSHVAVKTREGGVGVLDIAIPPNRKDDRYYTVDIDFEGQSLPVLLDTGSADLFVASTECPTTDESSGCLGLTEQFVIDNNTRIVSNESFYTIVGEGPVSGNQSLLDVGLGGIVADDFATGLIYYAVRNQFQGGSFAGLIGLSMTAVSRQTYFNKRPPLFDALVASGSVEKPVFSISLPRLGDPDSEPTGKLTLGGIEPAYADLNITYSDIINSTNYNYDDFPLQAQGWAIELQGLRVNGVTVNLTRGLLDEAGRYTSLMDTGSSDILVRYDELVAISKLFNGPVIFQNEHDIYYDCSIPQLLELRYNEQWFPVDPLDILNPNDHGNVNGTEMCKAQISSWSRTFADSIIGVPFLRSAFSVYDYVTPNLLSVQPRVGLAPLVDAQAAVARYPQVYKNRLL</sequence>
<dbReference type="InterPro" id="IPR033121">
    <property type="entry name" value="PEPTIDASE_A1"/>
</dbReference>
<evidence type="ECO:0000256" key="4">
    <source>
        <dbReference type="SAM" id="SignalP"/>
    </source>
</evidence>
<dbReference type="PANTHER" id="PTHR47966">
    <property type="entry name" value="BETA-SITE APP-CLEAVING ENZYME, ISOFORM A-RELATED"/>
    <property type="match status" value="1"/>
</dbReference>
<dbReference type="InterPro" id="IPR001461">
    <property type="entry name" value="Aspartic_peptidase_A1"/>
</dbReference>
<protein>
    <recommendedName>
        <fullName evidence="5">Peptidase A1 domain-containing protein</fullName>
    </recommendedName>
</protein>
<proteinExistence type="inferred from homology"/>
<dbReference type="PRINTS" id="PR00792">
    <property type="entry name" value="PEPSIN"/>
</dbReference>
<dbReference type="InterPro" id="IPR034164">
    <property type="entry name" value="Pepsin-like_dom"/>
</dbReference>
<evidence type="ECO:0000313" key="6">
    <source>
        <dbReference type="EMBL" id="KAL1877417.1"/>
    </source>
</evidence>
<dbReference type="SUPFAM" id="SSF50630">
    <property type="entry name" value="Acid proteases"/>
    <property type="match status" value="1"/>
</dbReference>
<keyword evidence="3" id="KW-0378">Hydrolase</keyword>
<feature type="chain" id="PRO_5046734940" description="Peptidase A1 domain-containing protein" evidence="4">
    <location>
        <begin position="24"/>
        <end position="426"/>
    </location>
</feature>
<comment type="similarity">
    <text evidence="1 3">Belongs to the peptidase A1 family.</text>
</comment>
<dbReference type="PANTHER" id="PTHR47966:SF51">
    <property type="entry name" value="BETA-SITE APP-CLEAVING ENZYME, ISOFORM A-RELATED"/>
    <property type="match status" value="1"/>
</dbReference>
<evidence type="ECO:0000256" key="3">
    <source>
        <dbReference type="RuleBase" id="RU000454"/>
    </source>
</evidence>